<name>A0ABY7X0C5_9LACO</name>
<accession>A0ABY7X0C5</accession>
<dbReference type="Proteomes" id="UP001220377">
    <property type="component" value="Chromosome"/>
</dbReference>
<sequence length="236" mass="25722">MTETAATTEKPKETTTAQQRLLLKLVAASVMVKAVQKDGENAFQRYTFQSEAAIKNVVKPALEANGLAIIPSFQLIDQRDEPGKRGTNHIVDVLGTFVITDGVASITGTMLGSGADTMEKAMAKACTSAQKYFYKQLFNISDKDTDPDADDSTRSTQPQQSSQQPQQEVTTGGVSITMLRTFLTTMEDAAHKRHFEPKEVAKVIFEQAGVSSKPWVKLTPAEFGKIDAALDKYIKG</sequence>
<protein>
    <submittedName>
        <fullName evidence="2">ERF family protein</fullName>
    </submittedName>
</protein>
<keyword evidence="3" id="KW-1185">Reference proteome</keyword>
<feature type="compositionally biased region" description="Low complexity" evidence="1">
    <location>
        <begin position="154"/>
        <end position="167"/>
    </location>
</feature>
<dbReference type="Pfam" id="PF04404">
    <property type="entry name" value="ERF"/>
    <property type="match status" value="1"/>
</dbReference>
<proteinExistence type="predicted"/>
<feature type="region of interest" description="Disordered" evidence="1">
    <location>
        <begin position="144"/>
        <end position="171"/>
    </location>
</feature>
<evidence type="ECO:0000256" key="1">
    <source>
        <dbReference type="SAM" id="MobiDB-lite"/>
    </source>
</evidence>
<evidence type="ECO:0000313" key="3">
    <source>
        <dbReference type="Proteomes" id="UP001220377"/>
    </source>
</evidence>
<dbReference type="InterPro" id="IPR007499">
    <property type="entry name" value="ERF_bacteria_virus"/>
</dbReference>
<gene>
    <name evidence="2" type="ORF">PQ472_05055</name>
</gene>
<evidence type="ECO:0000313" key="2">
    <source>
        <dbReference type="EMBL" id="WDF83605.1"/>
    </source>
</evidence>
<reference evidence="2 3" key="1">
    <citation type="submission" date="2023-02" db="EMBL/GenBank/DDBJ databases">
        <title>Genome sequence of Lacticaseibacillus sp. KACC 23028.</title>
        <authorList>
            <person name="Kim S."/>
            <person name="Heo J."/>
            <person name="Kwon S.-W."/>
        </authorList>
    </citation>
    <scope>NUCLEOTIDE SEQUENCE [LARGE SCALE GENOMIC DNA]</scope>
    <source>
        <strain evidence="2 3">KACC 23028</strain>
    </source>
</reference>
<organism evidence="2 3">
    <name type="scientific">Lacticaseibacillus pabuli</name>
    <dbReference type="NCBI Taxonomy" id="3025672"/>
    <lineage>
        <taxon>Bacteria</taxon>
        <taxon>Bacillati</taxon>
        <taxon>Bacillota</taxon>
        <taxon>Bacilli</taxon>
        <taxon>Lactobacillales</taxon>
        <taxon>Lactobacillaceae</taxon>
        <taxon>Lacticaseibacillus</taxon>
    </lineage>
</organism>
<dbReference type="RefSeq" id="WP_274261869.1">
    <property type="nucleotide sequence ID" value="NZ_CP117884.1"/>
</dbReference>
<dbReference type="EMBL" id="CP117884">
    <property type="protein sequence ID" value="WDF83605.1"/>
    <property type="molecule type" value="Genomic_DNA"/>
</dbReference>